<organism evidence="2 3">
    <name type="scientific">Chiloscyllium punctatum</name>
    <name type="common">Brownbanded bambooshark</name>
    <name type="synonym">Hemiscyllium punctatum</name>
    <dbReference type="NCBI Taxonomy" id="137246"/>
    <lineage>
        <taxon>Eukaryota</taxon>
        <taxon>Metazoa</taxon>
        <taxon>Chordata</taxon>
        <taxon>Craniata</taxon>
        <taxon>Vertebrata</taxon>
        <taxon>Chondrichthyes</taxon>
        <taxon>Elasmobranchii</taxon>
        <taxon>Galeomorphii</taxon>
        <taxon>Galeoidea</taxon>
        <taxon>Orectolobiformes</taxon>
        <taxon>Hemiscylliidae</taxon>
        <taxon>Chiloscyllium</taxon>
    </lineage>
</organism>
<protein>
    <submittedName>
        <fullName evidence="2">Uncharacterized protein</fullName>
    </submittedName>
</protein>
<dbReference type="Proteomes" id="UP000287033">
    <property type="component" value="Unassembled WGS sequence"/>
</dbReference>
<evidence type="ECO:0000313" key="2">
    <source>
        <dbReference type="EMBL" id="GCC36356.1"/>
    </source>
</evidence>
<evidence type="ECO:0000313" key="3">
    <source>
        <dbReference type="Proteomes" id="UP000287033"/>
    </source>
</evidence>
<reference evidence="2 3" key="1">
    <citation type="journal article" date="2018" name="Nat. Ecol. Evol.">
        <title>Shark genomes provide insights into elasmobranch evolution and the origin of vertebrates.</title>
        <authorList>
            <person name="Hara Y"/>
            <person name="Yamaguchi K"/>
            <person name="Onimaru K"/>
            <person name="Kadota M"/>
            <person name="Koyanagi M"/>
            <person name="Keeley SD"/>
            <person name="Tatsumi K"/>
            <person name="Tanaka K"/>
            <person name="Motone F"/>
            <person name="Kageyama Y"/>
            <person name="Nozu R"/>
            <person name="Adachi N"/>
            <person name="Nishimura O"/>
            <person name="Nakagawa R"/>
            <person name="Tanegashima C"/>
            <person name="Kiyatake I"/>
            <person name="Matsumoto R"/>
            <person name="Murakumo K"/>
            <person name="Nishida K"/>
            <person name="Terakita A"/>
            <person name="Kuratani S"/>
            <person name="Sato K"/>
            <person name="Hyodo S Kuraku.S."/>
        </authorList>
    </citation>
    <scope>NUCLEOTIDE SEQUENCE [LARGE SCALE GENOMIC DNA]</scope>
</reference>
<proteinExistence type="predicted"/>
<dbReference type="AlphaFoldDB" id="A0A401T129"/>
<comment type="caution">
    <text evidence="2">The sequence shown here is derived from an EMBL/GenBank/DDBJ whole genome shotgun (WGS) entry which is preliminary data.</text>
</comment>
<dbReference type="EMBL" id="BEZZ01000818">
    <property type="protein sequence ID" value="GCC36356.1"/>
    <property type="molecule type" value="Genomic_DNA"/>
</dbReference>
<dbReference type="SUPFAM" id="SSF57997">
    <property type="entry name" value="Tropomyosin"/>
    <property type="match status" value="1"/>
</dbReference>
<dbReference type="OrthoDB" id="10059413at2759"/>
<sequence length="80" mass="9257">MELISAVLKNHEQEIHTLDRRVETVEQRTMALQTVAEFSGGRIRTLEDQVQGLQEQVDDLEDRSRKKTLRLMGLPGARER</sequence>
<accession>A0A401T129</accession>
<keyword evidence="1" id="KW-0175">Coiled coil</keyword>
<dbReference type="Gene3D" id="1.20.1270.70">
    <property type="entry name" value="Designed single chain three-helix bundle"/>
    <property type="match status" value="1"/>
</dbReference>
<gene>
    <name evidence="2" type="ORF">chiPu_0014850</name>
</gene>
<name>A0A401T129_CHIPU</name>
<evidence type="ECO:0000256" key="1">
    <source>
        <dbReference type="SAM" id="Coils"/>
    </source>
</evidence>
<feature type="coiled-coil region" evidence="1">
    <location>
        <begin position="1"/>
        <end position="70"/>
    </location>
</feature>
<keyword evidence="3" id="KW-1185">Reference proteome</keyword>